<comment type="caution">
    <text evidence="2">The sequence shown here is derived from an EMBL/GenBank/DDBJ whole genome shotgun (WGS) entry which is preliminary data.</text>
</comment>
<proteinExistence type="predicted"/>
<evidence type="ECO:0000259" key="1">
    <source>
        <dbReference type="Pfam" id="PF00144"/>
    </source>
</evidence>
<keyword evidence="2" id="KW-0378">Hydrolase</keyword>
<dbReference type="Proteomes" id="UP000231553">
    <property type="component" value="Unassembled WGS sequence"/>
</dbReference>
<feature type="domain" description="Beta-lactamase-related" evidence="1">
    <location>
        <begin position="69"/>
        <end position="313"/>
    </location>
</feature>
<name>A0A2M8IZP4_9RHOB</name>
<sequence length="334" mass="35782">MISRRRLVHTALALPLATLPMRSTAQARWGRVADAAREMEQLHSLQIAQAGTEVLAEAFRGPGLNRSANIKSVSKTIVATLTGIAIDRGDLPSITATLGEAAAGLIPAAADPRVADLTMEDLVTMRAGLDRTSGANYGSWVSSTNWVANALTRPFVAEPGGRMLYSTGSFHILGAALAEASGQSLHAQARDRLARPLDIDIPPWTRDPQGYFLGGNDMAMTPRALLRFGEMIRQGGIWDGRQVVSRDWLAQSFRSRTRSPWSGLSYGYGWFLGGRGEGRFMLARGYGGQVLCVMPGLDLTVAITSDPTRPARSAGYFGDLMALIQGPVMQAALG</sequence>
<evidence type="ECO:0000313" key="3">
    <source>
        <dbReference type="Proteomes" id="UP000231553"/>
    </source>
</evidence>
<dbReference type="InterPro" id="IPR050789">
    <property type="entry name" value="Diverse_Enzym_Activities"/>
</dbReference>
<dbReference type="Gene3D" id="3.40.710.10">
    <property type="entry name" value="DD-peptidase/beta-lactamase superfamily"/>
    <property type="match status" value="1"/>
</dbReference>
<dbReference type="RefSeq" id="WP_100163182.1">
    <property type="nucleotide sequence ID" value="NZ_PGTB01000062.1"/>
</dbReference>
<dbReference type="SUPFAM" id="SSF56601">
    <property type="entry name" value="beta-lactamase/transpeptidase-like"/>
    <property type="match status" value="1"/>
</dbReference>
<dbReference type="InterPro" id="IPR001466">
    <property type="entry name" value="Beta-lactam-related"/>
</dbReference>
<reference evidence="2 3" key="1">
    <citation type="journal article" date="2018" name="Int. J. Syst. Evol. Microbiol.">
        <title>Pseudooceanicola lipolyticus sp. nov., a marine alphaproteobacterium, reclassification of Oceanicola flagellatus as Pseudooceanicola flagellatus comb. nov. and emended description of the genus Pseudooceanicola.</title>
        <authorList>
            <person name="Huang M.-M."/>
            <person name="Guo L.-L."/>
            <person name="Wu Y.-H."/>
            <person name="Lai Q.-L."/>
            <person name="Shao Z.-Z."/>
            <person name="Wang C.-S."/>
            <person name="Wu M."/>
            <person name="Xu X.-W."/>
        </authorList>
    </citation>
    <scope>NUCLEOTIDE SEQUENCE [LARGE SCALE GENOMIC DNA]</scope>
    <source>
        <strain evidence="2 3">157</strain>
    </source>
</reference>
<dbReference type="AlphaFoldDB" id="A0A2M8IZP4"/>
<dbReference type="GO" id="GO:0016787">
    <property type="term" value="F:hydrolase activity"/>
    <property type="evidence" value="ECO:0007669"/>
    <property type="project" value="UniProtKB-KW"/>
</dbReference>
<evidence type="ECO:0000313" key="2">
    <source>
        <dbReference type="EMBL" id="PJE35987.1"/>
    </source>
</evidence>
<dbReference type="OrthoDB" id="9814204at2"/>
<accession>A0A2M8IZP4</accession>
<protein>
    <submittedName>
        <fullName evidence="2">6-aminohexanoate hydrolase</fullName>
    </submittedName>
</protein>
<dbReference type="Pfam" id="PF00144">
    <property type="entry name" value="Beta-lactamase"/>
    <property type="match status" value="1"/>
</dbReference>
<organism evidence="2 3">
    <name type="scientific">Pseudooceanicola lipolyticus</name>
    <dbReference type="NCBI Taxonomy" id="2029104"/>
    <lineage>
        <taxon>Bacteria</taxon>
        <taxon>Pseudomonadati</taxon>
        <taxon>Pseudomonadota</taxon>
        <taxon>Alphaproteobacteria</taxon>
        <taxon>Rhodobacterales</taxon>
        <taxon>Paracoccaceae</taxon>
        <taxon>Pseudooceanicola</taxon>
    </lineage>
</organism>
<keyword evidence="3" id="KW-1185">Reference proteome</keyword>
<dbReference type="InterPro" id="IPR012338">
    <property type="entry name" value="Beta-lactam/transpept-like"/>
</dbReference>
<dbReference type="PANTHER" id="PTHR43283:SF7">
    <property type="entry name" value="BETA-LACTAMASE-RELATED DOMAIN-CONTAINING PROTEIN"/>
    <property type="match status" value="1"/>
</dbReference>
<gene>
    <name evidence="2" type="ORF">CVM52_14380</name>
</gene>
<dbReference type="EMBL" id="PGTB01000062">
    <property type="protein sequence ID" value="PJE35987.1"/>
    <property type="molecule type" value="Genomic_DNA"/>
</dbReference>
<dbReference type="PANTHER" id="PTHR43283">
    <property type="entry name" value="BETA-LACTAMASE-RELATED"/>
    <property type="match status" value="1"/>
</dbReference>